<dbReference type="Proteomes" id="UP000059074">
    <property type="component" value="Unassembled WGS sequence"/>
</dbReference>
<comment type="caution">
    <text evidence="2">The sequence shown here is derived from an EMBL/GenBank/DDBJ whole genome shotgun (WGS) entry which is preliminary data.</text>
</comment>
<proteinExistence type="predicted"/>
<evidence type="ECO:0000313" key="2">
    <source>
        <dbReference type="EMBL" id="KWT64563.1"/>
    </source>
</evidence>
<gene>
    <name evidence="2" type="ORF">APY04_3231</name>
</gene>
<sequence length="46" mass="4952">MLSSSGLVSRALIPIYRRAFMPLRGNAPHPRPTVLKKARAKPAGAP</sequence>
<accession>A0A109B9A0</accession>
<name>A0A109B9A0_HYPSL</name>
<protein>
    <submittedName>
        <fullName evidence="2">Uncharacterized protein</fullName>
    </submittedName>
</protein>
<dbReference type="AlphaFoldDB" id="A0A109B9A0"/>
<reference evidence="2 3" key="1">
    <citation type="submission" date="2015-10" db="EMBL/GenBank/DDBJ databases">
        <title>Transcriptomic analysis of a linuron degrading triple-species bacterial consortium.</title>
        <authorList>
            <person name="Albers P."/>
        </authorList>
    </citation>
    <scope>NUCLEOTIDE SEQUENCE [LARGE SCALE GENOMIC DNA]</scope>
    <source>
        <strain evidence="2 3">WDL6</strain>
    </source>
</reference>
<evidence type="ECO:0000256" key="1">
    <source>
        <dbReference type="SAM" id="MobiDB-lite"/>
    </source>
</evidence>
<organism evidence="2 3">
    <name type="scientific">Hyphomicrobium sulfonivorans</name>
    <dbReference type="NCBI Taxonomy" id="121290"/>
    <lineage>
        <taxon>Bacteria</taxon>
        <taxon>Pseudomonadati</taxon>
        <taxon>Pseudomonadota</taxon>
        <taxon>Alphaproteobacteria</taxon>
        <taxon>Hyphomicrobiales</taxon>
        <taxon>Hyphomicrobiaceae</taxon>
        <taxon>Hyphomicrobium</taxon>
    </lineage>
</organism>
<dbReference type="STRING" id="121290.APY04_3231"/>
<dbReference type="EMBL" id="LMTR01000091">
    <property type="protein sequence ID" value="KWT64563.1"/>
    <property type="molecule type" value="Genomic_DNA"/>
</dbReference>
<keyword evidence="3" id="KW-1185">Reference proteome</keyword>
<evidence type="ECO:0000313" key="3">
    <source>
        <dbReference type="Proteomes" id="UP000059074"/>
    </source>
</evidence>
<feature type="region of interest" description="Disordered" evidence="1">
    <location>
        <begin position="26"/>
        <end position="46"/>
    </location>
</feature>